<dbReference type="KEGG" id="ure:UREG_07034"/>
<evidence type="ECO:0000313" key="1">
    <source>
        <dbReference type="EMBL" id="EEP82169.1"/>
    </source>
</evidence>
<protein>
    <submittedName>
        <fullName evidence="1">Uncharacterized protein</fullName>
    </submittedName>
</protein>
<dbReference type="GeneID" id="8440609"/>
<dbReference type="RefSeq" id="XP_002582261.1">
    <property type="nucleotide sequence ID" value="XM_002582215.1"/>
</dbReference>
<dbReference type="AlphaFoldDB" id="C4JXY3"/>
<accession>C4JXY3</accession>
<evidence type="ECO:0000313" key="2">
    <source>
        <dbReference type="Proteomes" id="UP000002058"/>
    </source>
</evidence>
<dbReference type="InParanoid" id="C4JXY3"/>
<sequence>MPSNKDRFYVALYHWAFFVSPKDDPDGDDRTVRHHATNKILLRDGTMQQTWQYQQDHLKKVKTTRLLCRILIGKVEKPRQELESSLRRVPIVQDDPNWRCRTWTANAVEQLAKDGILSSRSITDWSVIEAGCRAYIQKKIENGRFTSLTTTIPTYDLMARMETVP</sequence>
<dbReference type="eggNOG" id="ENOG502RZJU">
    <property type="taxonomic scope" value="Eukaryota"/>
</dbReference>
<dbReference type="HOGENOM" id="CLU_095770_2_0_1"/>
<dbReference type="Proteomes" id="UP000002058">
    <property type="component" value="Unassembled WGS sequence"/>
</dbReference>
<keyword evidence="2" id="KW-1185">Reference proteome</keyword>
<dbReference type="Pfam" id="PF21858">
    <property type="entry name" value="DUF6914"/>
    <property type="match status" value="1"/>
</dbReference>
<dbReference type="EMBL" id="CH476619">
    <property type="protein sequence ID" value="EEP82169.1"/>
    <property type="molecule type" value="Genomic_DNA"/>
</dbReference>
<proteinExistence type="predicted"/>
<dbReference type="VEuPathDB" id="FungiDB:UREG_07034"/>
<organism evidence="1 2">
    <name type="scientific">Uncinocarpus reesii (strain UAMH 1704)</name>
    <dbReference type="NCBI Taxonomy" id="336963"/>
    <lineage>
        <taxon>Eukaryota</taxon>
        <taxon>Fungi</taxon>
        <taxon>Dikarya</taxon>
        <taxon>Ascomycota</taxon>
        <taxon>Pezizomycotina</taxon>
        <taxon>Eurotiomycetes</taxon>
        <taxon>Eurotiomycetidae</taxon>
        <taxon>Onygenales</taxon>
        <taxon>Onygenaceae</taxon>
        <taxon>Uncinocarpus</taxon>
    </lineage>
</organism>
<dbReference type="OrthoDB" id="2679825at2759"/>
<dbReference type="InterPro" id="IPR054208">
    <property type="entry name" value="DUF6914"/>
</dbReference>
<gene>
    <name evidence="1" type="ORF">UREG_07034</name>
</gene>
<dbReference type="OMA" id="HDERENK"/>
<name>C4JXY3_UNCRE</name>
<reference evidence="2" key="1">
    <citation type="journal article" date="2009" name="Genome Res.">
        <title>Comparative genomic analyses of the human fungal pathogens Coccidioides and their relatives.</title>
        <authorList>
            <person name="Sharpton T.J."/>
            <person name="Stajich J.E."/>
            <person name="Rounsley S.D."/>
            <person name="Gardner M.J."/>
            <person name="Wortman J.R."/>
            <person name="Jordar V.S."/>
            <person name="Maiti R."/>
            <person name="Kodira C.D."/>
            <person name="Neafsey D.E."/>
            <person name="Zeng Q."/>
            <person name="Hung C.-Y."/>
            <person name="McMahan C."/>
            <person name="Muszewska A."/>
            <person name="Grynberg M."/>
            <person name="Mandel M.A."/>
            <person name="Kellner E.M."/>
            <person name="Barker B.M."/>
            <person name="Galgiani J.N."/>
            <person name="Orbach M.J."/>
            <person name="Kirkland T.N."/>
            <person name="Cole G.T."/>
            <person name="Henn M.R."/>
            <person name="Birren B.W."/>
            <person name="Taylor J.W."/>
        </authorList>
    </citation>
    <scope>NUCLEOTIDE SEQUENCE [LARGE SCALE GENOMIC DNA]</scope>
    <source>
        <strain evidence="2">UAMH 1704</strain>
    </source>
</reference>